<feature type="domain" description="ABC-2 type transporter transmembrane" evidence="7">
    <location>
        <begin position="91"/>
        <end position="216"/>
    </location>
</feature>
<dbReference type="OrthoDB" id="245989at2759"/>
<name>A0A072PKL9_9EURO</name>
<keyword evidence="3 6" id="KW-0812">Transmembrane</keyword>
<evidence type="ECO:0000256" key="4">
    <source>
        <dbReference type="ARBA" id="ARBA00022989"/>
    </source>
</evidence>
<dbReference type="AlphaFoldDB" id="A0A072PKL9"/>
<evidence type="ECO:0000256" key="3">
    <source>
        <dbReference type="ARBA" id="ARBA00022692"/>
    </source>
</evidence>
<evidence type="ECO:0000256" key="2">
    <source>
        <dbReference type="ARBA" id="ARBA00022448"/>
    </source>
</evidence>
<dbReference type="Proteomes" id="UP000027920">
    <property type="component" value="Unassembled WGS sequence"/>
</dbReference>
<evidence type="ECO:0000313" key="9">
    <source>
        <dbReference type="Proteomes" id="UP000027920"/>
    </source>
</evidence>
<evidence type="ECO:0000256" key="1">
    <source>
        <dbReference type="ARBA" id="ARBA00004141"/>
    </source>
</evidence>
<dbReference type="STRING" id="1182545.A0A072PKL9"/>
<feature type="transmembrane region" description="Helical" evidence="6">
    <location>
        <begin position="195"/>
        <end position="215"/>
    </location>
</feature>
<feature type="transmembrane region" description="Helical" evidence="6">
    <location>
        <begin position="290"/>
        <end position="311"/>
    </location>
</feature>
<dbReference type="InterPro" id="IPR013525">
    <property type="entry name" value="ABC2_TM"/>
</dbReference>
<reference evidence="8 9" key="1">
    <citation type="submission" date="2013-03" db="EMBL/GenBank/DDBJ databases">
        <title>The Genome Sequence of Exophiala aquamarina CBS 119918.</title>
        <authorList>
            <consortium name="The Broad Institute Genomics Platform"/>
            <person name="Cuomo C."/>
            <person name="de Hoog S."/>
            <person name="Gorbushina A."/>
            <person name="Walker B."/>
            <person name="Young S.K."/>
            <person name="Zeng Q."/>
            <person name="Gargeya S."/>
            <person name="Fitzgerald M."/>
            <person name="Haas B."/>
            <person name="Abouelleil A."/>
            <person name="Allen A.W."/>
            <person name="Alvarado L."/>
            <person name="Arachchi H.M."/>
            <person name="Berlin A.M."/>
            <person name="Chapman S.B."/>
            <person name="Gainer-Dewar J."/>
            <person name="Goldberg J."/>
            <person name="Griggs A."/>
            <person name="Gujja S."/>
            <person name="Hansen M."/>
            <person name="Howarth C."/>
            <person name="Imamovic A."/>
            <person name="Ireland A."/>
            <person name="Larimer J."/>
            <person name="McCowan C."/>
            <person name="Murphy C."/>
            <person name="Pearson M."/>
            <person name="Poon T.W."/>
            <person name="Priest M."/>
            <person name="Roberts A."/>
            <person name="Saif S."/>
            <person name="Shea T."/>
            <person name="Sisk P."/>
            <person name="Sykes S."/>
            <person name="Wortman J."/>
            <person name="Nusbaum C."/>
            <person name="Birren B."/>
        </authorList>
    </citation>
    <scope>NUCLEOTIDE SEQUENCE [LARGE SCALE GENOMIC DNA]</scope>
    <source>
        <strain evidence="8 9">CBS 119918</strain>
    </source>
</reference>
<dbReference type="GO" id="GO:0016020">
    <property type="term" value="C:membrane"/>
    <property type="evidence" value="ECO:0007669"/>
    <property type="project" value="UniProtKB-SubCell"/>
</dbReference>
<dbReference type="HOGENOM" id="CLU_000604_35_2_1"/>
<keyword evidence="2" id="KW-0813">Transport</keyword>
<dbReference type="GeneID" id="25279650"/>
<dbReference type="PANTHER" id="PTHR19241">
    <property type="entry name" value="ATP-BINDING CASSETTE TRANSPORTER"/>
    <property type="match status" value="1"/>
</dbReference>
<feature type="transmembrane region" description="Helical" evidence="6">
    <location>
        <begin position="172"/>
        <end position="188"/>
    </location>
</feature>
<feature type="transmembrane region" description="Helical" evidence="6">
    <location>
        <begin position="94"/>
        <end position="121"/>
    </location>
</feature>
<comment type="subcellular location">
    <subcellularLocation>
        <location evidence="1">Membrane</location>
        <topology evidence="1">Multi-pass membrane protein</topology>
    </subcellularLocation>
</comment>
<organism evidence="8 9">
    <name type="scientific">Exophiala aquamarina CBS 119918</name>
    <dbReference type="NCBI Taxonomy" id="1182545"/>
    <lineage>
        <taxon>Eukaryota</taxon>
        <taxon>Fungi</taxon>
        <taxon>Dikarya</taxon>
        <taxon>Ascomycota</taxon>
        <taxon>Pezizomycotina</taxon>
        <taxon>Eurotiomycetes</taxon>
        <taxon>Chaetothyriomycetidae</taxon>
        <taxon>Chaetothyriales</taxon>
        <taxon>Herpotrichiellaceae</taxon>
        <taxon>Exophiala</taxon>
    </lineage>
</organism>
<dbReference type="GO" id="GO:0140359">
    <property type="term" value="F:ABC-type transporter activity"/>
    <property type="evidence" value="ECO:0007669"/>
    <property type="project" value="InterPro"/>
</dbReference>
<dbReference type="VEuPathDB" id="FungiDB:A1O9_04721"/>
<gene>
    <name evidence="8" type="ORF">A1O9_04721</name>
</gene>
<evidence type="ECO:0000256" key="6">
    <source>
        <dbReference type="SAM" id="Phobius"/>
    </source>
</evidence>
<feature type="transmembrane region" description="Helical" evidence="6">
    <location>
        <begin position="142"/>
        <end position="166"/>
    </location>
</feature>
<evidence type="ECO:0000256" key="5">
    <source>
        <dbReference type="ARBA" id="ARBA00023136"/>
    </source>
</evidence>
<keyword evidence="5 6" id="KW-0472">Membrane</keyword>
<accession>A0A072PKL9</accession>
<keyword evidence="9" id="KW-1185">Reference proteome</keyword>
<proteinExistence type="predicted"/>
<comment type="caution">
    <text evidence="8">The sequence shown here is derived from an EMBL/GenBank/DDBJ whole genome shotgun (WGS) entry which is preliminary data.</text>
</comment>
<protein>
    <recommendedName>
        <fullName evidence="7">ABC-2 type transporter transmembrane domain-containing protein</fullName>
    </recommendedName>
</protein>
<dbReference type="Pfam" id="PF01061">
    <property type="entry name" value="ABC2_membrane"/>
    <property type="match status" value="1"/>
</dbReference>
<keyword evidence="4 6" id="KW-1133">Transmembrane helix</keyword>
<evidence type="ECO:0000259" key="7">
    <source>
        <dbReference type="Pfam" id="PF01061"/>
    </source>
</evidence>
<evidence type="ECO:0000313" key="8">
    <source>
        <dbReference type="EMBL" id="KEF59873.1"/>
    </source>
</evidence>
<sequence>MEHILVYRKINPAEYMFEAIGVALGSHSDVDWFRTWRASSEYQEVHRELEQMKVERLQLALPTIAKTDYRSTFPSAILGNTETRLLGNTSKYKALILSSIFVELPWATIASAVLFFCWYYPIGYYRNAEYMDSISSRSGLQFFLVWEFIMFSSTFAHMVTAGIAIAETAGNVTNFFFSLCFLFCGVMTRPKAMPGFWIFMFQVNPFTYIVGAFLGNGVGNGPVVYVENEYLSSDAPPGSTCGEYLSQYLDTASGYLIDSNAVASQLCPIDNTDTLLMTVSISFSDLWDNFGLTLVYIGSNIVAAVFFYWLARVLKGKRFIRNGEERQSGDAVDIKWEEDCHKDARNGLNMEG</sequence>
<dbReference type="RefSeq" id="XP_013262463.1">
    <property type="nucleotide sequence ID" value="XM_013407009.1"/>
</dbReference>
<dbReference type="EMBL" id="AMGV01000003">
    <property type="protein sequence ID" value="KEF59873.1"/>
    <property type="molecule type" value="Genomic_DNA"/>
</dbReference>